<dbReference type="Pfam" id="PF03466">
    <property type="entry name" value="LysR_substrate"/>
    <property type="match status" value="1"/>
</dbReference>
<dbReference type="SUPFAM" id="SSF53850">
    <property type="entry name" value="Periplasmic binding protein-like II"/>
    <property type="match status" value="1"/>
</dbReference>
<sequence>MNYEDVLTFLTVLETQNIAQAARTLFVSQGTASTRIRRLEEELGIPLFYRQKGFKNVTLTPYGSRLVPIAQNWMDLYREAHSLGSLHLNQTLTVAATDTLNLFLLSDFYKAFISEHPEVSLKIMTYHSQEISRMVDSQRCDIGISNSLFVYPSIQSSILLEEAFVFLCHKNSPFAGTRDISCLKGEKEVLNDWSSEFGYWHQHYFASFKSPKIVIGTPAMITNFLDDEESWCIIPASLAGRFLERLDGFCAVRPDIPIPQRKSYFLCRKARLPETDALIDCFRDACARYLAGLSCLQDQDSGCTQTPFSST</sequence>
<dbReference type="Proteomes" id="UP000886780">
    <property type="component" value="Unassembled WGS sequence"/>
</dbReference>
<dbReference type="PROSITE" id="PS50931">
    <property type="entry name" value="HTH_LYSR"/>
    <property type="match status" value="1"/>
</dbReference>
<protein>
    <submittedName>
        <fullName evidence="6">LysR family transcriptional regulator</fullName>
    </submittedName>
</protein>
<reference evidence="6" key="2">
    <citation type="submission" date="2021-04" db="EMBL/GenBank/DDBJ databases">
        <authorList>
            <person name="Gilroy R."/>
        </authorList>
    </citation>
    <scope>NUCLEOTIDE SEQUENCE</scope>
    <source>
        <strain evidence="6">ChiGjej4B4-12881</strain>
    </source>
</reference>
<dbReference type="Gene3D" id="3.40.190.290">
    <property type="match status" value="1"/>
</dbReference>
<evidence type="ECO:0000256" key="2">
    <source>
        <dbReference type="ARBA" id="ARBA00023015"/>
    </source>
</evidence>
<dbReference type="PRINTS" id="PR00039">
    <property type="entry name" value="HTHLYSR"/>
</dbReference>
<keyword evidence="3" id="KW-0238">DNA-binding</keyword>
<evidence type="ECO:0000259" key="5">
    <source>
        <dbReference type="PROSITE" id="PS50931"/>
    </source>
</evidence>
<evidence type="ECO:0000256" key="3">
    <source>
        <dbReference type="ARBA" id="ARBA00023125"/>
    </source>
</evidence>
<comment type="caution">
    <text evidence="6">The sequence shown here is derived from an EMBL/GenBank/DDBJ whole genome shotgun (WGS) entry which is preliminary data.</text>
</comment>
<keyword evidence="2" id="KW-0805">Transcription regulation</keyword>
<reference evidence="6" key="1">
    <citation type="journal article" date="2021" name="PeerJ">
        <title>Extensive microbial diversity within the chicken gut microbiome revealed by metagenomics and culture.</title>
        <authorList>
            <person name="Gilroy R."/>
            <person name="Ravi A."/>
            <person name="Getino M."/>
            <person name="Pursley I."/>
            <person name="Horton D.L."/>
            <person name="Alikhan N.F."/>
            <person name="Baker D."/>
            <person name="Gharbi K."/>
            <person name="Hall N."/>
            <person name="Watson M."/>
            <person name="Adriaenssens E.M."/>
            <person name="Foster-Nyarko E."/>
            <person name="Jarju S."/>
            <person name="Secka A."/>
            <person name="Antonio M."/>
            <person name="Oren A."/>
            <person name="Chaudhuri R.R."/>
            <person name="La Ragione R."/>
            <person name="Hildebrand F."/>
            <person name="Pallen M.J."/>
        </authorList>
    </citation>
    <scope>NUCLEOTIDE SEQUENCE</scope>
    <source>
        <strain evidence="6">ChiGjej4B4-12881</strain>
    </source>
</reference>
<evidence type="ECO:0000256" key="1">
    <source>
        <dbReference type="ARBA" id="ARBA00009437"/>
    </source>
</evidence>
<gene>
    <name evidence="6" type="ORF">IAA28_06975</name>
</gene>
<dbReference type="InterPro" id="IPR036388">
    <property type="entry name" value="WH-like_DNA-bd_sf"/>
</dbReference>
<comment type="similarity">
    <text evidence="1">Belongs to the LysR transcriptional regulatory family.</text>
</comment>
<dbReference type="GO" id="GO:0003700">
    <property type="term" value="F:DNA-binding transcription factor activity"/>
    <property type="evidence" value="ECO:0007669"/>
    <property type="project" value="InterPro"/>
</dbReference>
<dbReference type="EMBL" id="DXEU01000121">
    <property type="protein sequence ID" value="HIX52530.1"/>
    <property type="molecule type" value="Genomic_DNA"/>
</dbReference>
<dbReference type="GO" id="GO:0000976">
    <property type="term" value="F:transcription cis-regulatory region binding"/>
    <property type="evidence" value="ECO:0007669"/>
    <property type="project" value="TreeGrafter"/>
</dbReference>
<dbReference type="PANTHER" id="PTHR30126:SF40">
    <property type="entry name" value="HTH-TYPE TRANSCRIPTIONAL REGULATOR GLTR"/>
    <property type="match status" value="1"/>
</dbReference>
<dbReference type="AlphaFoldDB" id="A0A9D1W529"/>
<dbReference type="InterPro" id="IPR005119">
    <property type="entry name" value="LysR_subst-bd"/>
</dbReference>
<feature type="domain" description="HTH lysR-type" evidence="5">
    <location>
        <begin position="1"/>
        <end position="60"/>
    </location>
</feature>
<dbReference type="PANTHER" id="PTHR30126">
    <property type="entry name" value="HTH-TYPE TRANSCRIPTIONAL REGULATOR"/>
    <property type="match status" value="1"/>
</dbReference>
<evidence type="ECO:0000313" key="7">
    <source>
        <dbReference type="Proteomes" id="UP000886780"/>
    </source>
</evidence>
<evidence type="ECO:0000313" key="6">
    <source>
        <dbReference type="EMBL" id="HIX52530.1"/>
    </source>
</evidence>
<name>A0A9D1W529_9FIRM</name>
<dbReference type="SUPFAM" id="SSF46785">
    <property type="entry name" value="Winged helix' DNA-binding domain"/>
    <property type="match status" value="1"/>
</dbReference>
<organism evidence="6 7">
    <name type="scientific">Candidatus Lachnoclostridium stercoripullorum</name>
    <dbReference type="NCBI Taxonomy" id="2838635"/>
    <lineage>
        <taxon>Bacteria</taxon>
        <taxon>Bacillati</taxon>
        <taxon>Bacillota</taxon>
        <taxon>Clostridia</taxon>
        <taxon>Lachnospirales</taxon>
        <taxon>Lachnospiraceae</taxon>
    </lineage>
</organism>
<evidence type="ECO:0000256" key="4">
    <source>
        <dbReference type="ARBA" id="ARBA00023163"/>
    </source>
</evidence>
<dbReference type="InterPro" id="IPR000847">
    <property type="entry name" value="LysR_HTH_N"/>
</dbReference>
<dbReference type="CDD" id="cd05466">
    <property type="entry name" value="PBP2_LTTR_substrate"/>
    <property type="match status" value="1"/>
</dbReference>
<proteinExistence type="inferred from homology"/>
<dbReference type="InterPro" id="IPR036390">
    <property type="entry name" value="WH_DNA-bd_sf"/>
</dbReference>
<keyword evidence="4" id="KW-0804">Transcription</keyword>
<dbReference type="Pfam" id="PF00126">
    <property type="entry name" value="HTH_1"/>
    <property type="match status" value="1"/>
</dbReference>
<dbReference type="Gene3D" id="1.10.10.10">
    <property type="entry name" value="Winged helix-like DNA-binding domain superfamily/Winged helix DNA-binding domain"/>
    <property type="match status" value="1"/>
</dbReference>
<accession>A0A9D1W529</accession>